<dbReference type="GO" id="GO:0008177">
    <property type="term" value="F:succinate dehydrogenase (quinone) activity"/>
    <property type="evidence" value="ECO:0007669"/>
    <property type="project" value="UniProtKB-EC"/>
</dbReference>
<evidence type="ECO:0000256" key="12">
    <source>
        <dbReference type="ARBA" id="ARBA00023014"/>
    </source>
</evidence>
<evidence type="ECO:0000259" key="16">
    <source>
        <dbReference type="PROSITE" id="PS51379"/>
    </source>
</evidence>
<dbReference type="EC" id="1.3.5.1" evidence="5"/>
<dbReference type="InterPro" id="IPR012675">
    <property type="entry name" value="Beta-grasp_dom_sf"/>
</dbReference>
<dbReference type="AlphaFoldDB" id="A0A833A5D9"/>
<comment type="pathway">
    <text evidence="3">Carbohydrate metabolism; tricarboxylic acid cycle.</text>
</comment>
<gene>
    <name evidence="17" type="ORF">EYH45_07115</name>
</gene>
<dbReference type="GO" id="GO:0022904">
    <property type="term" value="P:respiratory electron transport chain"/>
    <property type="evidence" value="ECO:0007669"/>
    <property type="project" value="TreeGrafter"/>
</dbReference>
<dbReference type="InterPro" id="IPR025192">
    <property type="entry name" value="Succ_DH/fum_Rdtase_N"/>
</dbReference>
<evidence type="ECO:0000256" key="7">
    <source>
        <dbReference type="ARBA" id="ARBA00022532"/>
    </source>
</evidence>
<dbReference type="Pfam" id="PF13085">
    <property type="entry name" value="Fer2_3"/>
    <property type="match status" value="1"/>
</dbReference>
<dbReference type="PANTHER" id="PTHR11921:SF29">
    <property type="entry name" value="SUCCINATE DEHYDROGENASE [UBIQUINONE] IRON-SULFUR SUBUNIT, MITOCHONDRIAL"/>
    <property type="match status" value="1"/>
</dbReference>
<dbReference type="PROSITE" id="PS51085">
    <property type="entry name" value="2FE2S_FER_2"/>
    <property type="match status" value="1"/>
</dbReference>
<evidence type="ECO:0000256" key="2">
    <source>
        <dbReference type="ARBA" id="ARBA00001966"/>
    </source>
</evidence>
<dbReference type="SUPFAM" id="SSF46548">
    <property type="entry name" value="alpha-helical ferredoxin"/>
    <property type="match status" value="1"/>
</dbReference>
<dbReference type="SUPFAM" id="SSF54292">
    <property type="entry name" value="2Fe-2S ferredoxin-like"/>
    <property type="match status" value="1"/>
</dbReference>
<dbReference type="NCBIfam" id="NF004616">
    <property type="entry name" value="PRK05950.1"/>
    <property type="match status" value="1"/>
</dbReference>
<dbReference type="EMBL" id="DQVM01000138">
    <property type="protein sequence ID" value="HIQ30318.1"/>
    <property type="molecule type" value="Genomic_DNA"/>
</dbReference>
<dbReference type="Gene3D" id="3.10.20.30">
    <property type="match status" value="1"/>
</dbReference>
<comment type="cofactor">
    <cofactor evidence="2">
        <name>[4Fe-4S] cluster</name>
        <dbReference type="ChEBI" id="CHEBI:49883"/>
    </cofactor>
</comment>
<comment type="similarity">
    <text evidence="4">Belongs to the succinate dehydrogenase/fumarate reductase iron-sulfur protein family.</text>
</comment>
<keyword evidence="8" id="KW-0001">2Fe-2S</keyword>
<reference evidence="17" key="1">
    <citation type="journal article" date="2020" name="ISME J.">
        <title>Gammaproteobacteria mediating utilization of methyl-, sulfur- and petroleum organic compounds in deep ocean hydrothermal plumes.</title>
        <authorList>
            <person name="Zhou Z."/>
            <person name="Liu Y."/>
            <person name="Pan J."/>
            <person name="Cron B.R."/>
            <person name="Toner B.M."/>
            <person name="Anantharaman K."/>
            <person name="Breier J.A."/>
            <person name="Dick G.J."/>
            <person name="Li M."/>
        </authorList>
    </citation>
    <scope>NUCLEOTIDE SEQUENCE</scope>
    <source>
        <strain evidence="17">SZUA-1515</strain>
    </source>
</reference>
<dbReference type="Pfam" id="PF13183">
    <property type="entry name" value="Fer4_8"/>
    <property type="match status" value="1"/>
</dbReference>
<feature type="domain" description="4Fe-4S ferredoxin-type" evidence="16">
    <location>
        <begin position="145"/>
        <end position="174"/>
    </location>
</feature>
<evidence type="ECO:0000256" key="5">
    <source>
        <dbReference type="ARBA" id="ARBA00012792"/>
    </source>
</evidence>
<accession>A0A833A5D9</accession>
<dbReference type="InterPro" id="IPR036010">
    <property type="entry name" value="2Fe-2S_ferredoxin-like_sf"/>
</dbReference>
<organism evidence="17 18">
    <name type="scientific">Caldiarchaeum subterraneum</name>
    <dbReference type="NCBI Taxonomy" id="311458"/>
    <lineage>
        <taxon>Archaea</taxon>
        <taxon>Nitrososphaerota</taxon>
        <taxon>Candidatus Caldarchaeales</taxon>
        <taxon>Candidatus Caldarchaeaceae</taxon>
        <taxon>Candidatus Caldarchaeum</taxon>
    </lineage>
</organism>
<dbReference type="GO" id="GO:0009055">
    <property type="term" value="F:electron transfer activity"/>
    <property type="evidence" value="ECO:0007669"/>
    <property type="project" value="InterPro"/>
</dbReference>
<name>A0A833A5D9_CALS0</name>
<feature type="domain" description="2Fe-2S ferredoxin-type" evidence="15">
    <location>
        <begin position="8"/>
        <end position="99"/>
    </location>
</feature>
<evidence type="ECO:0000256" key="13">
    <source>
        <dbReference type="ARBA" id="ARBA00023291"/>
    </source>
</evidence>
<dbReference type="Gene3D" id="1.10.1060.10">
    <property type="entry name" value="Alpha-helical ferredoxin"/>
    <property type="match status" value="1"/>
</dbReference>
<keyword evidence="6" id="KW-0004">4Fe-4S</keyword>
<keyword evidence="12" id="KW-0411">Iron-sulfur</keyword>
<dbReference type="GO" id="GO:0051537">
    <property type="term" value="F:2 iron, 2 sulfur cluster binding"/>
    <property type="evidence" value="ECO:0007669"/>
    <property type="project" value="UniProtKB-KW"/>
</dbReference>
<comment type="cofactor">
    <cofactor evidence="1">
        <name>[3Fe-4S] cluster</name>
        <dbReference type="ChEBI" id="CHEBI:21137"/>
    </cofactor>
</comment>
<keyword evidence="7" id="KW-0816">Tricarboxylic acid cycle</keyword>
<evidence type="ECO:0000256" key="4">
    <source>
        <dbReference type="ARBA" id="ARBA00009433"/>
    </source>
</evidence>
<dbReference type="InterPro" id="IPR017900">
    <property type="entry name" value="4Fe4S_Fe_S_CS"/>
</dbReference>
<evidence type="ECO:0000256" key="10">
    <source>
        <dbReference type="ARBA" id="ARBA00023002"/>
    </source>
</evidence>
<comment type="cofactor">
    <cofactor evidence="14">
        <name>[2Fe-2S] cluster</name>
        <dbReference type="ChEBI" id="CHEBI:190135"/>
    </cofactor>
</comment>
<dbReference type="InterPro" id="IPR001041">
    <property type="entry name" value="2Fe-2S_ferredoxin-type"/>
</dbReference>
<dbReference type="GO" id="GO:0046872">
    <property type="term" value="F:metal ion binding"/>
    <property type="evidence" value="ECO:0007669"/>
    <property type="project" value="UniProtKB-KW"/>
</dbReference>
<comment type="caution">
    <text evidence="17">The sequence shown here is derived from an EMBL/GenBank/DDBJ whole genome shotgun (WGS) entry which is preliminary data.</text>
</comment>
<evidence type="ECO:0000256" key="9">
    <source>
        <dbReference type="ARBA" id="ARBA00022723"/>
    </source>
</evidence>
<dbReference type="GO" id="GO:0051538">
    <property type="term" value="F:3 iron, 4 sulfur cluster binding"/>
    <property type="evidence" value="ECO:0007669"/>
    <property type="project" value="UniProtKB-KW"/>
</dbReference>
<sequence length="244" mass="28553">MQTQLKEVTLRVFRQDPKREKKHRYQTYKVPYRRGLTVLDSLIYIKENLDPTLSIRYSCRMASCGSCGMMINGLPRLACFTQVTELKTETITVEPLRSFPLIKDLVTSFDDFFKKHHLMLPYLIRRDAEEQENPTHQYLQTDEELERYIQFTYCIRCGLCYAACPVTATDRNFPGPMALAQLYRYYADTRDEGGEERLKVIDNTHGIWRCHFADSCSQVCPKGVDPALAIQLLRRAVMFNNRKR</sequence>
<dbReference type="GO" id="GO:0051539">
    <property type="term" value="F:4 iron, 4 sulfur cluster binding"/>
    <property type="evidence" value="ECO:0007669"/>
    <property type="project" value="UniProtKB-KW"/>
</dbReference>
<dbReference type="InterPro" id="IPR050573">
    <property type="entry name" value="SDH/FRD_Iron-Sulfur"/>
</dbReference>
<dbReference type="PROSITE" id="PS51379">
    <property type="entry name" value="4FE4S_FER_2"/>
    <property type="match status" value="1"/>
</dbReference>
<evidence type="ECO:0000256" key="8">
    <source>
        <dbReference type="ARBA" id="ARBA00022714"/>
    </source>
</evidence>
<keyword evidence="9" id="KW-0479">Metal-binding</keyword>
<protein>
    <recommendedName>
        <fullName evidence="5">succinate dehydrogenase</fullName>
        <ecNumber evidence="5">1.3.5.1</ecNumber>
    </recommendedName>
</protein>
<evidence type="ECO:0000256" key="14">
    <source>
        <dbReference type="ARBA" id="ARBA00034078"/>
    </source>
</evidence>
<evidence type="ECO:0000259" key="15">
    <source>
        <dbReference type="PROSITE" id="PS51085"/>
    </source>
</evidence>
<dbReference type="InterPro" id="IPR009051">
    <property type="entry name" value="Helical_ferredxn"/>
</dbReference>
<evidence type="ECO:0000313" key="17">
    <source>
        <dbReference type="EMBL" id="HIQ30318.1"/>
    </source>
</evidence>
<dbReference type="InterPro" id="IPR006058">
    <property type="entry name" value="2Fe2S_fd_BS"/>
</dbReference>
<dbReference type="Proteomes" id="UP000608579">
    <property type="component" value="Unassembled WGS sequence"/>
</dbReference>
<evidence type="ECO:0000256" key="3">
    <source>
        <dbReference type="ARBA" id="ARBA00005163"/>
    </source>
</evidence>
<keyword evidence="13" id="KW-0003">3Fe-4S</keyword>
<proteinExistence type="inferred from homology"/>
<dbReference type="NCBIfam" id="TIGR00384">
    <property type="entry name" value="dhsB"/>
    <property type="match status" value="1"/>
</dbReference>
<keyword evidence="11" id="KW-0408">Iron</keyword>
<dbReference type="PROSITE" id="PS00197">
    <property type="entry name" value="2FE2S_FER_1"/>
    <property type="match status" value="1"/>
</dbReference>
<dbReference type="FunFam" id="1.10.1060.10:FF:000003">
    <property type="entry name" value="Succinate dehydrogenase iron-sulfur subunit"/>
    <property type="match status" value="1"/>
</dbReference>
<evidence type="ECO:0000256" key="1">
    <source>
        <dbReference type="ARBA" id="ARBA00001927"/>
    </source>
</evidence>
<dbReference type="GO" id="GO:0006099">
    <property type="term" value="P:tricarboxylic acid cycle"/>
    <property type="evidence" value="ECO:0007669"/>
    <property type="project" value="UniProtKB-KW"/>
</dbReference>
<dbReference type="PANTHER" id="PTHR11921">
    <property type="entry name" value="SUCCINATE DEHYDROGENASE IRON-SULFUR PROTEIN"/>
    <property type="match status" value="1"/>
</dbReference>
<dbReference type="InterPro" id="IPR017896">
    <property type="entry name" value="4Fe4S_Fe-S-bd"/>
</dbReference>
<dbReference type="InterPro" id="IPR004489">
    <property type="entry name" value="Succ_DH/fum_Rdtase_Fe-S"/>
</dbReference>
<evidence type="ECO:0000256" key="6">
    <source>
        <dbReference type="ARBA" id="ARBA00022485"/>
    </source>
</evidence>
<keyword evidence="10" id="KW-0560">Oxidoreductase</keyword>
<evidence type="ECO:0000313" key="18">
    <source>
        <dbReference type="Proteomes" id="UP000608579"/>
    </source>
</evidence>
<evidence type="ECO:0000256" key="11">
    <source>
        <dbReference type="ARBA" id="ARBA00023004"/>
    </source>
</evidence>
<dbReference type="PROSITE" id="PS00198">
    <property type="entry name" value="4FE4S_FER_1"/>
    <property type="match status" value="1"/>
</dbReference>